<evidence type="ECO:0000313" key="6">
    <source>
        <dbReference type="EMBL" id="CAG6642268.1"/>
    </source>
</evidence>
<dbReference type="Gene3D" id="3.90.740.10">
    <property type="entry name" value="Valyl/Leucyl/Isoleucyl-tRNA synthetase, editing domain"/>
    <property type="match status" value="1"/>
</dbReference>
<evidence type="ECO:0000256" key="2">
    <source>
        <dbReference type="ARBA" id="ARBA00022741"/>
    </source>
</evidence>
<evidence type="ECO:0000256" key="5">
    <source>
        <dbReference type="ARBA" id="ARBA00023146"/>
    </source>
</evidence>
<dbReference type="GO" id="GO:0005524">
    <property type="term" value="F:ATP binding"/>
    <property type="evidence" value="ECO:0007669"/>
    <property type="project" value="UniProtKB-KW"/>
</dbReference>
<organism evidence="6">
    <name type="scientific">Cacopsylla melanoneura</name>
    <dbReference type="NCBI Taxonomy" id="428564"/>
    <lineage>
        <taxon>Eukaryota</taxon>
        <taxon>Metazoa</taxon>
        <taxon>Ecdysozoa</taxon>
        <taxon>Arthropoda</taxon>
        <taxon>Hexapoda</taxon>
        <taxon>Insecta</taxon>
        <taxon>Pterygota</taxon>
        <taxon>Neoptera</taxon>
        <taxon>Paraneoptera</taxon>
        <taxon>Hemiptera</taxon>
        <taxon>Sternorrhyncha</taxon>
        <taxon>Psylloidea</taxon>
        <taxon>Psyllidae</taxon>
        <taxon>Psyllinae</taxon>
        <taxon>Cacopsylla</taxon>
    </lineage>
</organism>
<evidence type="ECO:0000256" key="1">
    <source>
        <dbReference type="ARBA" id="ARBA00022598"/>
    </source>
</evidence>
<dbReference type="EMBL" id="HBUF01121561">
    <property type="protein sequence ID" value="CAG6642268.1"/>
    <property type="molecule type" value="Transcribed_RNA"/>
</dbReference>
<dbReference type="GO" id="GO:0004822">
    <property type="term" value="F:isoleucine-tRNA ligase activity"/>
    <property type="evidence" value="ECO:0007669"/>
    <property type="project" value="TreeGrafter"/>
</dbReference>
<keyword evidence="2" id="KW-0547">Nucleotide-binding</keyword>
<reference evidence="6" key="1">
    <citation type="submission" date="2021-05" db="EMBL/GenBank/DDBJ databases">
        <authorList>
            <person name="Alioto T."/>
            <person name="Alioto T."/>
            <person name="Gomez Garrido J."/>
        </authorList>
    </citation>
    <scope>NUCLEOTIDE SEQUENCE</scope>
</reference>
<name>A0A8D8W078_9HEMI</name>
<keyword evidence="3" id="KW-0067">ATP-binding</keyword>
<dbReference type="SUPFAM" id="SSF50677">
    <property type="entry name" value="ValRS/IleRS/LeuRS editing domain"/>
    <property type="match status" value="1"/>
</dbReference>
<accession>A0A8D8W078</accession>
<dbReference type="GO" id="GO:0002161">
    <property type="term" value="F:aminoacyl-tRNA deacylase activity"/>
    <property type="evidence" value="ECO:0007669"/>
    <property type="project" value="InterPro"/>
</dbReference>
<evidence type="ECO:0000256" key="3">
    <source>
        <dbReference type="ARBA" id="ARBA00022840"/>
    </source>
</evidence>
<dbReference type="GO" id="GO:0005829">
    <property type="term" value="C:cytosol"/>
    <property type="evidence" value="ECO:0007669"/>
    <property type="project" value="TreeGrafter"/>
</dbReference>
<dbReference type="AlphaFoldDB" id="A0A8D8W078"/>
<dbReference type="GO" id="GO:0006428">
    <property type="term" value="P:isoleucyl-tRNA aminoacylation"/>
    <property type="evidence" value="ECO:0007669"/>
    <property type="project" value="TreeGrafter"/>
</dbReference>
<keyword evidence="4" id="KW-0648">Protein biosynthesis</keyword>
<dbReference type="InterPro" id="IPR009008">
    <property type="entry name" value="Val/Leu/Ile-tRNA-synth_edit"/>
</dbReference>
<sequence length="104" mass="12892">MEPRYESLQYKFFNYLLIKNIVNIKKIPILWCFKCISSLSYSEILYKKINSSSFYIKIKFYNYYIIIWTTTLWSLINNQAIFFNKNDIYIIYKTKKNYIFLSRR</sequence>
<evidence type="ECO:0000256" key="4">
    <source>
        <dbReference type="ARBA" id="ARBA00022917"/>
    </source>
</evidence>
<keyword evidence="5" id="KW-0030">Aminoacyl-tRNA synthetase</keyword>
<dbReference type="EMBL" id="HBUF01121560">
    <property type="protein sequence ID" value="CAG6642267.1"/>
    <property type="molecule type" value="Transcribed_RNA"/>
</dbReference>
<protein>
    <submittedName>
        <fullName evidence="6">Isoleucine--tRNA ligase</fullName>
    </submittedName>
</protein>
<keyword evidence="1 6" id="KW-0436">Ligase</keyword>
<dbReference type="EMBL" id="HBUF01121559">
    <property type="protein sequence ID" value="CAG6642266.1"/>
    <property type="molecule type" value="Transcribed_RNA"/>
</dbReference>
<dbReference type="InterPro" id="IPR050081">
    <property type="entry name" value="Ile-tRNA_ligase"/>
</dbReference>
<proteinExistence type="predicted"/>
<dbReference type="PANTHER" id="PTHR42765:SF1">
    <property type="entry name" value="ISOLEUCINE--TRNA LIGASE, MITOCHONDRIAL"/>
    <property type="match status" value="1"/>
</dbReference>
<dbReference type="PANTHER" id="PTHR42765">
    <property type="entry name" value="SOLEUCYL-TRNA SYNTHETASE"/>
    <property type="match status" value="1"/>
</dbReference>